<keyword evidence="1" id="KW-0812">Transmembrane</keyword>
<feature type="transmembrane region" description="Helical" evidence="1">
    <location>
        <begin position="12"/>
        <end position="33"/>
    </location>
</feature>
<dbReference type="Proteomes" id="UP000435910">
    <property type="component" value="Unassembled WGS sequence"/>
</dbReference>
<evidence type="ECO:0000313" key="2">
    <source>
        <dbReference type="EMBL" id="TWL21931.1"/>
    </source>
</evidence>
<keyword evidence="1" id="KW-0472">Membrane</keyword>
<proteinExistence type="predicted"/>
<dbReference type="AlphaFoldDB" id="A0A8B5Y6P8"/>
<evidence type="ECO:0000256" key="1">
    <source>
        <dbReference type="SAM" id="Phobius"/>
    </source>
</evidence>
<gene>
    <name evidence="2" type="ORF">CHCC16736_0394</name>
</gene>
<keyword evidence="1" id="KW-1133">Transmembrane helix</keyword>
<reference evidence="2 3" key="1">
    <citation type="submission" date="2019-06" db="EMBL/GenBank/DDBJ databases">
        <title>Genome sequence analysis of &gt;100 Bacillus licheniformis strains suggests intrinsic resistance to this species.</title>
        <authorList>
            <person name="Wels M."/>
            <person name="Siezen R.J."/>
            <person name="Johansen E."/>
            <person name="Stuer-Lauridsen B."/>
            <person name="Bjerre K."/>
            <person name="Nielsen B.K.K."/>
        </authorList>
    </citation>
    <scope>NUCLEOTIDE SEQUENCE [LARGE SCALE GENOMIC DNA]</scope>
    <source>
        <strain evidence="2 3">BAC-16736</strain>
    </source>
</reference>
<evidence type="ECO:0000313" key="3">
    <source>
        <dbReference type="Proteomes" id="UP000435910"/>
    </source>
</evidence>
<name>A0A8B5Y6P8_BACLI</name>
<dbReference type="EMBL" id="NILC01000030">
    <property type="protein sequence ID" value="TWL21931.1"/>
    <property type="molecule type" value="Genomic_DNA"/>
</dbReference>
<accession>A0A8B5Y6P8</accession>
<sequence length="57" mass="6399">MNIFLFSLLTVNIPFLLMIAGCQLLFAGIIVFCKTNQKSRGQEPAAIHLFSDNKITR</sequence>
<organism evidence="2 3">
    <name type="scientific">Bacillus licheniformis</name>
    <dbReference type="NCBI Taxonomy" id="1402"/>
    <lineage>
        <taxon>Bacteria</taxon>
        <taxon>Bacillati</taxon>
        <taxon>Bacillota</taxon>
        <taxon>Bacilli</taxon>
        <taxon>Bacillales</taxon>
        <taxon>Bacillaceae</taxon>
        <taxon>Bacillus</taxon>
    </lineage>
</organism>
<comment type="caution">
    <text evidence="2">The sequence shown here is derived from an EMBL/GenBank/DDBJ whole genome shotgun (WGS) entry which is preliminary data.</text>
</comment>
<protein>
    <submittedName>
        <fullName evidence="2">Uncharacterized protein</fullName>
    </submittedName>
</protein>